<gene>
    <name evidence="1" type="ORF">L484_020012</name>
</gene>
<dbReference type="EMBL" id="KE346352">
    <property type="protein sequence ID" value="EXC34896.1"/>
    <property type="molecule type" value="Genomic_DNA"/>
</dbReference>
<organism evidence="1 2">
    <name type="scientific">Morus notabilis</name>
    <dbReference type="NCBI Taxonomy" id="981085"/>
    <lineage>
        <taxon>Eukaryota</taxon>
        <taxon>Viridiplantae</taxon>
        <taxon>Streptophyta</taxon>
        <taxon>Embryophyta</taxon>
        <taxon>Tracheophyta</taxon>
        <taxon>Spermatophyta</taxon>
        <taxon>Magnoliopsida</taxon>
        <taxon>eudicotyledons</taxon>
        <taxon>Gunneridae</taxon>
        <taxon>Pentapetalae</taxon>
        <taxon>rosids</taxon>
        <taxon>fabids</taxon>
        <taxon>Rosales</taxon>
        <taxon>Moraceae</taxon>
        <taxon>Moreae</taxon>
        <taxon>Morus</taxon>
    </lineage>
</organism>
<dbReference type="AlphaFoldDB" id="W9SJH1"/>
<protein>
    <submittedName>
        <fullName evidence="1">Uncharacterized protein</fullName>
    </submittedName>
</protein>
<dbReference type="Proteomes" id="UP000030645">
    <property type="component" value="Unassembled WGS sequence"/>
</dbReference>
<keyword evidence="2" id="KW-1185">Reference proteome</keyword>
<accession>W9SJH1</accession>
<name>W9SJH1_9ROSA</name>
<sequence length="143" mass="16308">MVNMSAKFCNHRKSREEINEADTENCSNTCIISIGKITFYQFCADGNTNKSAAALIMLIPMKRPDNTSITDMKFPTIAKMEQRVVNLAAPRKMKLPFGFLIMDARKLRNIDEDCYTTVEELTTPLDDKHRDFHVKNQSLASKN</sequence>
<proteinExistence type="predicted"/>
<evidence type="ECO:0000313" key="1">
    <source>
        <dbReference type="EMBL" id="EXC34896.1"/>
    </source>
</evidence>
<evidence type="ECO:0000313" key="2">
    <source>
        <dbReference type="Proteomes" id="UP000030645"/>
    </source>
</evidence>
<reference evidence="2" key="1">
    <citation type="submission" date="2013-01" db="EMBL/GenBank/DDBJ databases">
        <title>Draft Genome Sequence of a Mulberry Tree, Morus notabilis C.K. Schneid.</title>
        <authorList>
            <person name="He N."/>
            <person name="Zhao S."/>
        </authorList>
    </citation>
    <scope>NUCLEOTIDE SEQUENCE</scope>
</reference>